<feature type="binding site" evidence="6">
    <location>
        <position position="212"/>
    </location>
    <ligand>
        <name>AMP</name>
        <dbReference type="ChEBI" id="CHEBI:456215"/>
    </ligand>
</feature>
<comment type="catalytic activity">
    <reaction evidence="6">
        <text>(6S)-NADPHX + ADP = AMP + phosphate + NADPH + H(+)</text>
        <dbReference type="Rhea" id="RHEA:32235"/>
        <dbReference type="ChEBI" id="CHEBI:15378"/>
        <dbReference type="ChEBI" id="CHEBI:43474"/>
        <dbReference type="ChEBI" id="CHEBI:57783"/>
        <dbReference type="ChEBI" id="CHEBI:64076"/>
        <dbReference type="ChEBI" id="CHEBI:456215"/>
        <dbReference type="ChEBI" id="CHEBI:456216"/>
        <dbReference type="EC" id="4.2.1.136"/>
    </reaction>
</comment>
<evidence type="ECO:0000256" key="3">
    <source>
        <dbReference type="ARBA" id="ARBA00022857"/>
    </source>
</evidence>
<dbReference type="PANTHER" id="PTHR12592">
    <property type="entry name" value="ATP-DEPENDENT (S)-NAD(P)H-HYDRATE DEHYDRATASE FAMILY MEMBER"/>
    <property type="match status" value="1"/>
</dbReference>
<dbReference type="PROSITE" id="PS51383">
    <property type="entry name" value="YJEF_C_3"/>
    <property type="match status" value="1"/>
</dbReference>
<comment type="caution">
    <text evidence="8">The sequence shown here is derived from an EMBL/GenBank/DDBJ whole genome shotgun (WGS) entry which is preliminary data.</text>
</comment>
<evidence type="ECO:0000256" key="1">
    <source>
        <dbReference type="ARBA" id="ARBA00022741"/>
    </source>
</evidence>
<dbReference type="Gene3D" id="3.40.1190.20">
    <property type="match status" value="1"/>
</dbReference>
<protein>
    <recommendedName>
        <fullName evidence="6">ADP-dependent (S)-NAD(P)H-hydrate dehydratase</fullName>
        <ecNumber evidence="6">4.2.1.136</ecNumber>
    </recommendedName>
    <alternativeName>
        <fullName evidence="6">ADP-dependent NAD(P)HX dehydratase</fullName>
    </alternativeName>
</protein>
<feature type="binding site" evidence="6">
    <location>
        <position position="213"/>
    </location>
    <ligand>
        <name>(6S)-NADPHX</name>
        <dbReference type="ChEBI" id="CHEBI:64076"/>
    </ligand>
</feature>
<keyword evidence="1 6" id="KW-0547">Nucleotide-binding</keyword>
<keyword evidence="3 6" id="KW-0521">NADP</keyword>
<feature type="binding site" evidence="6">
    <location>
        <position position="45"/>
    </location>
    <ligand>
        <name>(6S)-NADPHX</name>
        <dbReference type="ChEBI" id="CHEBI:64076"/>
    </ligand>
</feature>
<dbReference type="EMBL" id="BAAAPW010000004">
    <property type="protein sequence ID" value="GAA2040384.1"/>
    <property type="molecule type" value="Genomic_DNA"/>
</dbReference>
<dbReference type="InterPro" id="IPR000631">
    <property type="entry name" value="CARKD"/>
</dbReference>
<proteinExistence type="inferred from homology"/>
<dbReference type="Proteomes" id="UP001501196">
    <property type="component" value="Unassembled WGS sequence"/>
</dbReference>
<evidence type="ECO:0000256" key="6">
    <source>
        <dbReference type="HAMAP-Rule" id="MF_01965"/>
    </source>
</evidence>
<feature type="binding site" evidence="6">
    <location>
        <begin position="183"/>
        <end position="187"/>
    </location>
    <ligand>
        <name>AMP</name>
        <dbReference type="ChEBI" id="CHEBI:456215"/>
    </ligand>
</feature>
<dbReference type="EC" id="4.2.1.136" evidence="6"/>
<dbReference type="CDD" id="cd01171">
    <property type="entry name" value="YXKO-related"/>
    <property type="match status" value="1"/>
</dbReference>
<feature type="binding site" evidence="6">
    <location>
        <position position="141"/>
    </location>
    <ligand>
        <name>(6S)-NADPHX</name>
        <dbReference type="ChEBI" id="CHEBI:64076"/>
    </ligand>
</feature>
<name>A0ABN2UMU6_9MICO</name>
<feature type="binding site" evidence="6">
    <location>
        <position position="95"/>
    </location>
    <ligand>
        <name>(6S)-NADPHX</name>
        <dbReference type="ChEBI" id="CHEBI:64076"/>
    </ligand>
</feature>
<dbReference type="RefSeq" id="WP_344375257.1">
    <property type="nucleotide sequence ID" value="NZ_BAAAPW010000004.1"/>
</dbReference>
<evidence type="ECO:0000313" key="9">
    <source>
        <dbReference type="Proteomes" id="UP001501196"/>
    </source>
</evidence>
<keyword evidence="5 6" id="KW-0456">Lyase</keyword>
<gene>
    <name evidence="6" type="primary">nnrD</name>
    <name evidence="8" type="ORF">GCM10009819_27340</name>
</gene>
<keyword evidence="4 6" id="KW-0520">NAD</keyword>
<sequence>MGTGTWREWTADDASEWLSAPGADDDKYRRGVLGVITGSADFPGAAVLGVEAAHRTGVGMVRFTGPRAVRQAVLAARPETVAVAGRVQAWLLGSGMDSSNRSFMLAGELQHALASGLPAVLDAGGLDLVGTHVGPTVITPHSRELARLLNDRDVECTPEEVEADPTGWAERTAHRLRVAVLLKGAVTHVCDPEGTALTVTAATHWLASAGTGDVLGGIIGALAATHHDRLAEEAGAITRLAATAAFIHSEAARRASEAWAGGPVTALDIAQAVPPVVGGLIRR</sequence>
<comment type="function">
    <text evidence="6">Catalyzes the dehydration of the S-form of NAD(P)HX at the expense of ADP, which is converted to AMP. Together with NAD(P)HX epimerase, which catalyzes the epimerization of the S- and R-forms, the enzyme allows the repair of both epimers of NAD(P)HX, a damaged form of NAD(P)H that is a result of enzymatic or heat-dependent hydration.</text>
</comment>
<keyword evidence="2 6" id="KW-0067">ATP-binding</keyword>
<dbReference type="SUPFAM" id="SSF53613">
    <property type="entry name" value="Ribokinase-like"/>
    <property type="match status" value="1"/>
</dbReference>
<comment type="cofactor">
    <cofactor evidence="6">
        <name>Mg(2+)</name>
        <dbReference type="ChEBI" id="CHEBI:18420"/>
    </cofactor>
</comment>
<organism evidence="8 9">
    <name type="scientific">Agromyces tropicus</name>
    <dbReference type="NCBI Taxonomy" id="555371"/>
    <lineage>
        <taxon>Bacteria</taxon>
        <taxon>Bacillati</taxon>
        <taxon>Actinomycetota</taxon>
        <taxon>Actinomycetes</taxon>
        <taxon>Micrococcales</taxon>
        <taxon>Microbacteriaceae</taxon>
        <taxon>Agromyces</taxon>
    </lineage>
</organism>
<evidence type="ECO:0000313" key="8">
    <source>
        <dbReference type="EMBL" id="GAA2040384.1"/>
    </source>
</evidence>
<dbReference type="HAMAP" id="MF_01965">
    <property type="entry name" value="NADHX_dehydratase"/>
    <property type="match status" value="1"/>
</dbReference>
<dbReference type="PANTHER" id="PTHR12592:SF0">
    <property type="entry name" value="ATP-DEPENDENT (S)-NAD(P)H-HYDRATE DEHYDRATASE"/>
    <property type="match status" value="1"/>
</dbReference>
<dbReference type="InterPro" id="IPR029056">
    <property type="entry name" value="Ribokinase-like"/>
</dbReference>
<evidence type="ECO:0000259" key="7">
    <source>
        <dbReference type="PROSITE" id="PS51383"/>
    </source>
</evidence>
<comment type="subunit">
    <text evidence="6">Homotetramer.</text>
</comment>
<evidence type="ECO:0000256" key="5">
    <source>
        <dbReference type="ARBA" id="ARBA00023239"/>
    </source>
</evidence>
<evidence type="ECO:0000256" key="2">
    <source>
        <dbReference type="ARBA" id="ARBA00022840"/>
    </source>
</evidence>
<dbReference type="Pfam" id="PF01256">
    <property type="entry name" value="Carb_kinase"/>
    <property type="match status" value="1"/>
</dbReference>
<comment type="similarity">
    <text evidence="6">Belongs to the NnrD/CARKD family.</text>
</comment>
<comment type="catalytic activity">
    <reaction evidence="6">
        <text>(6S)-NADHX + ADP = AMP + phosphate + NADH + H(+)</text>
        <dbReference type="Rhea" id="RHEA:32223"/>
        <dbReference type="ChEBI" id="CHEBI:15378"/>
        <dbReference type="ChEBI" id="CHEBI:43474"/>
        <dbReference type="ChEBI" id="CHEBI:57945"/>
        <dbReference type="ChEBI" id="CHEBI:64074"/>
        <dbReference type="ChEBI" id="CHEBI:456215"/>
        <dbReference type="ChEBI" id="CHEBI:456216"/>
        <dbReference type="EC" id="4.2.1.136"/>
    </reaction>
</comment>
<reference evidence="8 9" key="1">
    <citation type="journal article" date="2019" name="Int. J. Syst. Evol. Microbiol.">
        <title>The Global Catalogue of Microorganisms (GCM) 10K type strain sequencing project: providing services to taxonomists for standard genome sequencing and annotation.</title>
        <authorList>
            <consortium name="The Broad Institute Genomics Platform"/>
            <consortium name="The Broad Institute Genome Sequencing Center for Infectious Disease"/>
            <person name="Wu L."/>
            <person name="Ma J."/>
        </authorList>
    </citation>
    <scope>NUCLEOTIDE SEQUENCE [LARGE SCALE GENOMIC DNA]</scope>
    <source>
        <strain evidence="8 9">JCM 15672</strain>
    </source>
</reference>
<evidence type="ECO:0000256" key="4">
    <source>
        <dbReference type="ARBA" id="ARBA00023027"/>
    </source>
</evidence>
<accession>A0ABN2UMU6</accession>
<keyword evidence="9" id="KW-1185">Reference proteome</keyword>
<feature type="domain" description="YjeF C-terminal" evidence="7">
    <location>
        <begin position="10"/>
        <end position="280"/>
    </location>
</feature>